<dbReference type="RefSeq" id="XP_020066343.1">
    <property type="nucleotide sequence ID" value="XM_020207426.1"/>
</dbReference>
<keyword evidence="2" id="KW-1185">Reference proteome</keyword>
<evidence type="ECO:0000313" key="2">
    <source>
        <dbReference type="Proteomes" id="UP000094285"/>
    </source>
</evidence>
<gene>
    <name evidence="1" type="ORF">CANTADRAFT_25436</name>
</gene>
<dbReference type="AlphaFoldDB" id="A0A1E4SNX3"/>
<sequence length="52" mass="6124">CKEIPPSILFYWTCYSLDDELLLELETMPNECFCYRRNTIALIGTNILFSTE</sequence>
<evidence type="ECO:0000313" key="1">
    <source>
        <dbReference type="EMBL" id="ODV81221.1"/>
    </source>
</evidence>
<protein>
    <submittedName>
        <fullName evidence="1">Uncharacterized protein</fullName>
    </submittedName>
</protein>
<proteinExistence type="predicted"/>
<reference evidence="2" key="1">
    <citation type="submission" date="2016-05" db="EMBL/GenBank/DDBJ databases">
        <title>Comparative genomics of biotechnologically important yeasts.</title>
        <authorList>
            <consortium name="DOE Joint Genome Institute"/>
            <person name="Riley R."/>
            <person name="Haridas S."/>
            <person name="Wolfe K.H."/>
            <person name="Lopes M.R."/>
            <person name="Hittinger C.T."/>
            <person name="Goker M."/>
            <person name="Salamov A."/>
            <person name="Wisecaver J."/>
            <person name="Long T.M."/>
            <person name="Aerts A.L."/>
            <person name="Barry K."/>
            <person name="Choi C."/>
            <person name="Clum A."/>
            <person name="Coughlan A.Y."/>
            <person name="Deshpande S."/>
            <person name="Douglass A.P."/>
            <person name="Hanson S.J."/>
            <person name="Klenk H.-P."/>
            <person name="Labutti K."/>
            <person name="Lapidus A."/>
            <person name="Lindquist E."/>
            <person name="Lipzen A."/>
            <person name="Meier-Kolthoff J.P."/>
            <person name="Ohm R.A."/>
            <person name="Otillar R.P."/>
            <person name="Pangilinan J."/>
            <person name="Peng Y."/>
            <person name="Rokas A."/>
            <person name="Rosa C.A."/>
            <person name="Scheuner C."/>
            <person name="Sibirny A.A."/>
            <person name="Slot J.C."/>
            <person name="Stielow J.B."/>
            <person name="Sun H."/>
            <person name="Kurtzman C.P."/>
            <person name="Blackwell M."/>
            <person name="Grigoriev I.V."/>
            <person name="Jeffries T.W."/>
        </authorList>
    </citation>
    <scope>NUCLEOTIDE SEQUENCE [LARGE SCALE GENOMIC DNA]</scope>
    <source>
        <strain evidence="2">NRRL Y-17324</strain>
    </source>
</reference>
<dbReference type="EMBL" id="KV453910">
    <property type="protein sequence ID" value="ODV81221.1"/>
    <property type="molecule type" value="Genomic_DNA"/>
</dbReference>
<dbReference type="Proteomes" id="UP000094285">
    <property type="component" value="Unassembled WGS sequence"/>
</dbReference>
<feature type="non-terminal residue" evidence="1">
    <location>
        <position position="1"/>
    </location>
</feature>
<organism evidence="1 2">
    <name type="scientific">Suhomyces tanzawaensis NRRL Y-17324</name>
    <dbReference type="NCBI Taxonomy" id="984487"/>
    <lineage>
        <taxon>Eukaryota</taxon>
        <taxon>Fungi</taxon>
        <taxon>Dikarya</taxon>
        <taxon>Ascomycota</taxon>
        <taxon>Saccharomycotina</taxon>
        <taxon>Pichiomycetes</taxon>
        <taxon>Debaryomycetaceae</taxon>
        <taxon>Suhomyces</taxon>
    </lineage>
</organism>
<dbReference type="GeneID" id="30981563"/>
<name>A0A1E4SNX3_9ASCO</name>
<accession>A0A1E4SNX3</accession>